<organism evidence="2 3">
    <name type="scientific">Aspergillus mulundensis</name>
    <dbReference type="NCBI Taxonomy" id="1810919"/>
    <lineage>
        <taxon>Eukaryota</taxon>
        <taxon>Fungi</taxon>
        <taxon>Dikarya</taxon>
        <taxon>Ascomycota</taxon>
        <taxon>Pezizomycotina</taxon>
        <taxon>Eurotiomycetes</taxon>
        <taxon>Eurotiomycetidae</taxon>
        <taxon>Eurotiales</taxon>
        <taxon>Aspergillaceae</taxon>
        <taxon>Aspergillus</taxon>
        <taxon>Aspergillus subgen. Nidulantes</taxon>
    </lineage>
</organism>
<proteinExistence type="predicted"/>
<dbReference type="InterPro" id="IPR029063">
    <property type="entry name" value="SAM-dependent_MTases_sf"/>
</dbReference>
<dbReference type="EMBL" id="PVWQ01000011">
    <property type="protein sequence ID" value="RDW68966.1"/>
    <property type="molecule type" value="Genomic_DNA"/>
</dbReference>
<dbReference type="Pfam" id="PF08241">
    <property type="entry name" value="Methyltransf_11"/>
    <property type="match status" value="1"/>
</dbReference>
<dbReference type="STRING" id="1810919.A0A3D8R4Q8"/>
<protein>
    <recommendedName>
        <fullName evidence="1">Methyltransferase type 11 domain-containing protein</fullName>
    </recommendedName>
</protein>
<dbReference type="RefSeq" id="XP_026600755.1">
    <property type="nucleotide sequence ID" value="XM_026750742.1"/>
</dbReference>
<gene>
    <name evidence="2" type="ORF">DSM5745_08726</name>
</gene>
<dbReference type="InterPro" id="IPR013216">
    <property type="entry name" value="Methyltransf_11"/>
</dbReference>
<dbReference type="Gene3D" id="3.40.50.150">
    <property type="entry name" value="Vaccinia Virus protein VP39"/>
    <property type="match status" value="1"/>
</dbReference>
<comment type="caution">
    <text evidence="2">The sequence shown here is derived from an EMBL/GenBank/DDBJ whole genome shotgun (WGS) entry which is preliminary data.</text>
</comment>
<feature type="domain" description="Methyltransferase type 11" evidence="1">
    <location>
        <begin position="49"/>
        <end position="152"/>
    </location>
</feature>
<evidence type="ECO:0000259" key="1">
    <source>
        <dbReference type="Pfam" id="PF08241"/>
    </source>
</evidence>
<dbReference type="PANTHER" id="PTHR44942:SF10">
    <property type="entry name" value="METHYLTRANSFERASE TYPE 11 DOMAIN-CONTAINING PROTEIN"/>
    <property type="match status" value="1"/>
</dbReference>
<dbReference type="CDD" id="cd02440">
    <property type="entry name" value="AdoMet_MTases"/>
    <property type="match status" value="1"/>
</dbReference>
<dbReference type="InterPro" id="IPR051052">
    <property type="entry name" value="Diverse_substrate_MTase"/>
</dbReference>
<dbReference type="OrthoDB" id="10027013at2759"/>
<accession>A0A3D8R4Q8</accession>
<dbReference type="GO" id="GO:0008757">
    <property type="term" value="F:S-adenosylmethionine-dependent methyltransferase activity"/>
    <property type="evidence" value="ECO:0007669"/>
    <property type="project" value="InterPro"/>
</dbReference>
<evidence type="ECO:0000313" key="3">
    <source>
        <dbReference type="Proteomes" id="UP000256690"/>
    </source>
</evidence>
<sequence length="305" mass="33681">MANTEKTFRDYTADQGKNYALNRLDYHQDLYNLIVSHHTSTGGQLDALIDVGTGPGNVASNLSKHFAHTTGLDPSEGMIATARSLNSDRGADGGKLRFEVSTAEDLGSNLNPPIADASIDLIVAATAAHWFDMPAFWRSAARVLKPGGSVAIWGSGNLHTSPGTPNWEKIQQRIDEFEAMIRPYFLPGNVLTRGLYKELGLPWTVEPPVEGFDKNQFFRRDWDTTEKFLALGAPELSVAALEKMLGTMSPVTRWREDHPDATGEKDVVRVFRRDVERLLREGGMEEGKEKVQGSAQGFLLIVKKI</sequence>
<reference evidence="2 3" key="1">
    <citation type="journal article" date="2018" name="IMA Fungus">
        <title>IMA Genome-F 9: Draft genome sequence of Annulohypoxylon stygium, Aspergillus mulundensis, Berkeleyomyces basicola (syn. Thielaviopsis basicola), Ceratocystis smalleyi, two Cercospora beticola strains, Coleophoma cylindrospora, Fusarium fracticaudum, Phialophora cf. hyalina, and Morchella septimelata.</title>
        <authorList>
            <person name="Wingfield B.D."/>
            <person name="Bills G.F."/>
            <person name="Dong Y."/>
            <person name="Huang W."/>
            <person name="Nel W.J."/>
            <person name="Swalarsk-Parry B.S."/>
            <person name="Vaghefi N."/>
            <person name="Wilken P.M."/>
            <person name="An Z."/>
            <person name="de Beer Z.W."/>
            <person name="De Vos L."/>
            <person name="Chen L."/>
            <person name="Duong T.A."/>
            <person name="Gao Y."/>
            <person name="Hammerbacher A."/>
            <person name="Kikkert J.R."/>
            <person name="Li Y."/>
            <person name="Li H."/>
            <person name="Li K."/>
            <person name="Li Q."/>
            <person name="Liu X."/>
            <person name="Ma X."/>
            <person name="Naidoo K."/>
            <person name="Pethybridge S.J."/>
            <person name="Sun J."/>
            <person name="Steenkamp E.T."/>
            <person name="van der Nest M.A."/>
            <person name="van Wyk S."/>
            <person name="Wingfield M.J."/>
            <person name="Xiong C."/>
            <person name="Yue Q."/>
            <person name="Zhang X."/>
        </authorList>
    </citation>
    <scope>NUCLEOTIDE SEQUENCE [LARGE SCALE GENOMIC DNA]</scope>
    <source>
        <strain evidence="2 3">DSM 5745</strain>
    </source>
</reference>
<dbReference type="AlphaFoldDB" id="A0A3D8R4Q8"/>
<evidence type="ECO:0000313" key="2">
    <source>
        <dbReference type="EMBL" id="RDW68966.1"/>
    </source>
</evidence>
<dbReference type="SUPFAM" id="SSF53335">
    <property type="entry name" value="S-adenosyl-L-methionine-dependent methyltransferases"/>
    <property type="match status" value="1"/>
</dbReference>
<dbReference type="GeneID" id="38119096"/>
<keyword evidence="3" id="KW-1185">Reference proteome</keyword>
<dbReference type="Proteomes" id="UP000256690">
    <property type="component" value="Unassembled WGS sequence"/>
</dbReference>
<dbReference type="PANTHER" id="PTHR44942">
    <property type="entry name" value="METHYLTRANSF_11 DOMAIN-CONTAINING PROTEIN"/>
    <property type="match status" value="1"/>
</dbReference>
<name>A0A3D8R4Q8_9EURO</name>